<feature type="region of interest" description="Disordered" evidence="1">
    <location>
        <begin position="56"/>
        <end position="87"/>
    </location>
</feature>
<comment type="caution">
    <text evidence="2">The sequence shown here is derived from an EMBL/GenBank/DDBJ whole genome shotgun (WGS) entry which is preliminary data.</text>
</comment>
<proteinExistence type="predicted"/>
<organism evidence="2 3">
    <name type="scientific">Anthostomella pinea</name>
    <dbReference type="NCBI Taxonomy" id="933095"/>
    <lineage>
        <taxon>Eukaryota</taxon>
        <taxon>Fungi</taxon>
        <taxon>Dikarya</taxon>
        <taxon>Ascomycota</taxon>
        <taxon>Pezizomycotina</taxon>
        <taxon>Sordariomycetes</taxon>
        <taxon>Xylariomycetidae</taxon>
        <taxon>Xylariales</taxon>
        <taxon>Xylariaceae</taxon>
        <taxon>Anthostomella</taxon>
    </lineage>
</organism>
<sequence length="153" mass="16776">MAAVCAAGAGVPGTRGQAGGPKGGGGGGPPGFFSSLGDVLANHHISNFLYGSIPARRQSAPIHHRKKRHGYTRPMSRDYRDAPEQDASPEEVHAWMLKVFARRSHPHPEQALEDTNWSGRDLHRSTYLATRRRFQLEPDGYTIAHDLCDALRV</sequence>
<evidence type="ECO:0000313" key="2">
    <source>
        <dbReference type="EMBL" id="CAJ2513579.1"/>
    </source>
</evidence>
<dbReference type="AlphaFoldDB" id="A0AAI8YQF9"/>
<accession>A0AAI8YQF9</accession>
<evidence type="ECO:0000313" key="3">
    <source>
        <dbReference type="Proteomes" id="UP001295740"/>
    </source>
</evidence>
<keyword evidence="3" id="KW-1185">Reference proteome</keyword>
<protein>
    <submittedName>
        <fullName evidence="2">Uu.00g016980.m01.CDS01</fullName>
    </submittedName>
</protein>
<reference evidence="2" key="1">
    <citation type="submission" date="2023-10" db="EMBL/GenBank/DDBJ databases">
        <authorList>
            <person name="Hackl T."/>
        </authorList>
    </citation>
    <scope>NUCLEOTIDE SEQUENCE</scope>
</reference>
<name>A0AAI8YQF9_9PEZI</name>
<dbReference type="EMBL" id="CAUWAG010000020">
    <property type="protein sequence ID" value="CAJ2513579.1"/>
    <property type="molecule type" value="Genomic_DNA"/>
</dbReference>
<gene>
    <name evidence="2" type="ORF">KHLLAP_LOCUS14047</name>
</gene>
<feature type="compositionally biased region" description="Gly residues" evidence="1">
    <location>
        <begin position="10"/>
        <end position="30"/>
    </location>
</feature>
<feature type="region of interest" description="Disordered" evidence="1">
    <location>
        <begin position="1"/>
        <end position="30"/>
    </location>
</feature>
<evidence type="ECO:0000256" key="1">
    <source>
        <dbReference type="SAM" id="MobiDB-lite"/>
    </source>
</evidence>
<feature type="compositionally biased region" description="Basic residues" evidence="1">
    <location>
        <begin position="62"/>
        <end position="71"/>
    </location>
</feature>
<dbReference type="Proteomes" id="UP001295740">
    <property type="component" value="Unassembled WGS sequence"/>
</dbReference>